<protein>
    <submittedName>
        <fullName evidence="5">E3 ubiquitin-protein ligase MIB2</fullName>
    </submittedName>
</protein>
<dbReference type="PANTHER" id="PTHR24201">
    <property type="entry name" value="ANK_REP_REGION DOMAIN-CONTAINING PROTEIN"/>
    <property type="match status" value="1"/>
</dbReference>
<dbReference type="VEuPathDB" id="TriTrypDB:TM35_000112760"/>
<keyword evidence="1" id="KW-0677">Repeat</keyword>
<dbReference type="OrthoDB" id="10057496at2759"/>
<keyword evidence="2 3" id="KW-0040">ANK repeat</keyword>
<reference evidence="5 6" key="1">
    <citation type="submission" date="2017-03" db="EMBL/GenBank/DDBJ databases">
        <title>An alternative strategy for trypanosome survival in the mammalian bloodstream revealed through genome and transcriptome analysis of the ubiquitous bovine parasite Trypanosoma (Megatrypanum) theileri.</title>
        <authorList>
            <person name="Kelly S."/>
            <person name="Ivens A."/>
            <person name="Mott A."/>
            <person name="O'Neill E."/>
            <person name="Emms D."/>
            <person name="Macleod O."/>
            <person name="Voorheis P."/>
            <person name="Matthews J."/>
            <person name="Matthews K."/>
            <person name="Carrington M."/>
        </authorList>
    </citation>
    <scope>NUCLEOTIDE SEQUENCE [LARGE SCALE GENOMIC DNA]</scope>
    <source>
        <strain evidence="5">Edinburgh</strain>
    </source>
</reference>
<dbReference type="GeneID" id="39984765"/>
<dbReference type="InterPro" id="IPR050776">
    <property type="entry name" value="Ank_Repeat/CDKN_Inhibitor"/>
</dbReference>
<dbReference type="InterPro" id="IPR036770">
    <property type="entry name" value="Ankyrin_rpt-contain_sf"/>
</dbReference>
<evidence type="ECO:0000313" key="6">
    <source>
        <dbReference type="Proteomes" id="UP000192257"/>
    </source>
</evidence>
<dbReference type="PROSITE" id="PS50297">
    <property type="entry name" value="ANK_REP_REGION"/>
    <property type="match status" value="2"/>
</dbReference>
<proteinExistence type="predicted"/>
<feature type="repeat" description="ANK" evidence="3">
    <location>
        <begin position="50"/>
        <end position="82"/>
    </location>
</feature>
<dbReference type="EMBL" id="NBCO01000011">
    <property type="protein sequence ID" value="ORC89742.1"/>
    <property type="molecule type" value="Genomic_DNA"/>
</dbReference>
<dbReference type="RefSeq" id="XP_028883808.1">
    <property type="nucleotide sequence ID" value="XM_029024985.1"/>
</dbReference>
<dbReference type="PROSITE" id="PS50088">
    <property type="entry name" value="ANK_REPEAT"/>
    <property type="match status" value="2"/>
</dbReference>
<feature type="region of interest" description="Disordered" evidence="4">
    <location>
        <begin position="197"/>
        <end position="244"/>
    </location>
</feature>
<keyword evidence="6" id="KW-1185">Reference proteome</keyword>
<dbReference type="Proteomes" id="UP000192257">
    <property type="component" value="Unassembled WGS sequence"/>
</dbReference>
<dbReference type="PANTHER" id="PTHR24201:SF16">
    <property type="entry name" value="ANKYRIN-1-LIKE-RELATED"/>
    <property type="match status" value="1"/>
</dbReference>
<sequence>MEAEDGEYRRAESAEDAMLDCARYNDGDDSQQLHDALVHNSHLVAAQDQQGRTAMHLAAANGHIAIMHTLAEFGAAPDVPNHEGNTALHFAALNNQVSAARLLIKWGWHASAKNLFGKTPLQLIYGKQFEEMETLLLNHDDEVEICVGEMVMADEESLEGGVEETQYSNCEHNGNSNNNNSNGSAGSAFCIGGAVLPSSEGIPTPPPPTTTTTTTTTTAAIVDAPPKDINPTNLLGSSDVDGIE</sequence>
<comment type="caution">
    <text evidence="5">The sequence shown here is derived from an EMBL/GenBank/DDBJ whole genome shotgun (WGS) entry which is preliminary data.</text>
</comment>
<feature type="repeat" description="ANK" evidence="3">
    <location>
        <begin position="83"/>
        <end position="115"/>
    </location>
</feature>
<feature type="region of interest" description="Disordered" evidence="4">
    <location>
        <begin position="160"/>
        <end position="181"/>
    </location>
</feature>
<dbReference type="SUPFAM" id="SSF48403">
    <property type="entry name" value="Ankyrin repeat"/>
    <property type="match status" value="1"/>
</dbReference>
<name>A0A1X0NYH9_9TRYP</name>
<evidence type="ECO:0000256" key="4">
    <source>
        <dbReference type="SAM" id="MobiDB-lite"/>
    </source>
</evidence>
<dbReference type="AlphaFoldDB" id="A0A1X0NYH9"/>
<evidence type="ECO:0000256" key="2">
    <source>
        <dbReference type="ARBA" id="ARBA00023043"/>
    </source>
</evidence>
<evidence type="ECO:0000256" key="3">
    <source>
        <dbReference type="PROSITE-ProRule" id="PRU00023"/>
    </source>
</evidence>
<gene>
    <name evidence="5" type="ORF">TM35_000112760</name>
</gene>
<dbReference type="Pfam" id="PF12796">
    <property type="entry name" value="Ank_2"/>
    <property type="match status" value="1"/>
</dbReference>
<accession>A0A1X0NYH9</accession>
<dbReference type="SMART" id="SM00248">
    <property type="entry name" value="ANK"/>
    <property type="match status" value="3"/>
</dbReference>
<organism evidence="5 6">
    <name type="scientific">Trypanosoma theileri</name>
    <dbReference type="NCBI Taxonomy" id="67003"/>
    <lineage>
        <taxon>Eukaryota</taxon>
        <taxon>Discoba</taxon>
        <taxon>Euglenozoa</taxon>
        <taxon>Kinetoplastea</taxon>
        <taxon>Metakinetoplastina</taxon>
        <taxon>Trypanosomatida</taxon>
        <taxon>Trypanosomatidae</taxon>
        <taxon>Trypanosoma</taxon>
    </lineage>
</organism>
<dbReference type="GO" id="GO:0005634">
    <property type="term" value="C:nucleus"/>
    <property type="evidence" value="ECO:0007669"/>
    <property type="project" value="TreeGrafter"/>
</dbReference>
<evidence type="ECO:0000313" key="5">
    <source>
        <dbReference type="EMBL" id="ORC89742.1"/>
    </source>
</evidence>
<dbReference type="Gene3D" id="1.25.40.20">
    <property type="entry name" value="Ankyrin repeat-containing domain"/>
    <property type="match status" value="2"/>
</dbReference>
<evidence type="ECO:0000256" key="1">
    <source>
        <dbReference type="ARBA" id="ARBA00022737"/>
    </source>
</evidence>
<dbReference type="STRING" id="67003.A0A1X0NYH9"/>
<dbReference type="InterPro" id="IPR002110">
    <property type="entry name" value="Ankyrin_rpt"/>
</dbReference>